<dbReference type="Pfam" id="PF08937">
    <property type="entry name" value="ThsB_TIR"/>
    <property type="match status" value="1"/>
</dbReference>
<keyword evidence="5" id="KW-1185">Reference proteome</keyword>
<reference evidence="2" key="4">
    <citation type="submission" date="2023-01" db="EMBL/GenBank/DDBJ databases">
        <title>Draft genome sequence of Methylobacterium brachythecii strain NBRC 107710.</title>
        <authorList>
            <person name="Sun Q."/>
            <person name="Mori K."/>
        </authorList>
    </citation>
    <scope>NUCLEOTIDE SEQUENCE</scope>
    <source>
        <strain evidence="2">NBRC 107710</strain>
    </source>
</reference>
<protein>
    <recommendedName>
        <fullName evidence="1">Thoeris protein ThsB TIR-like domain-containing protein</fullName>
    </recommendedName>
</protein>
<accession>A0A7W6AJG0</accession>
<evidence type="ECO:0000313" key="5">
    <source>
        <dbReference type="Proteomes" id="UP001156881"/>
    </source>
</evidence>
<comment type="caution">
    <text evidence="3">The sequence shown here is derived from an EMBL/GenBank/DDBJ whole genome shotgun (WGS) entry which is preliminary data.</text>
</comment>
<feature type="domain" description="Thoeris protein ThsB TIR-like" evidence="1">
    <location>
        <begin position="6"/>
        <end position="98"/>
    </location>
</feature>
<dbReference type="AlphaFoldDB" id="A0A7W6AJG0"/>
<reference evidence="5" key="2">
    <citation type="journal article" date="2019" name="Int. J. Syst. Evol. Microbiol.">
        <title>The Global Catalogue of Microorganisms (GCM) 10K type strain sequencing project: providing services to taxonomists for standard genome sequencing and annotation.</title>
        <authorList>
            <consortium name="The Broad Institute Genomics Platform"/>
            <consortium name="The Broad Institute Genome Sequencing Center for Infectious Disease"/>
            <person name="Wu L."/>
            <person name="Ma J."/>
        </authorList>
    </citation>
    <scope>NUCLEOTIDE SEQUENCE [LARGE SCALE GENOMIC DNA]</scope>
    <source>
        <strain evidence="5">NBRC 107710</strain>
    </source>
</reference>
<dbReference type="InterPro" id="IPR015032">
    <property type="entry name" value="ThsB__TIR-like_domain"/>
</dbReference>
<evidence type="ECO:0000313" key="4">
    <source>
        <dbReference type="Proteomes" id="UP000517759"/>
    </source>
</evidence>
<dbReference type="SUPFAM" id="SSF52206">
    <property type="entry name" value="Hypothetical protein MTH538"/>
    <property type="match status" value="1"/>
</dbReference>
<dbReference type="Proteomes" id="UP000517759">
    <property type="component" value="Unassembled WGS sequence"/>
</dbReference>
<dbReference type="EMBL" id="JACIDN010000005">
    <property type="protein sequence ID" value="MBB3903596.1"/>
    <property type="molecule type" value="Genomic_DNA"/>
</dbReference>
<evidence type="ECO:0000259" key="1">
    <source>
        <dbReference type="Pfam" id="PF08937"/>
    </source>
</evidence>
<dbReference type="EMBL" id="BSPG01000009">
    <property type="protein sequence ID" value="GLS44052.1"/>
    <property type="molecule type" value="Genomic_DNA"/>
</dbReference>
<dbReference type="RefSeq" id="WP_183506669.1">
    <property type="nucleotide sequence ID" value="NZ_BSPG01000009.1"/>
</dbReference>
<evidence type="ECO:0000313" key="2">
    <source>
        <dbReference type="EMBL" id="GLS44052.1"/>
    </source>
</evidence>
<proteinExistence type="predicted"/>
<name>A0A7W6AJG0_9HYPH</name>
<reference evidence="2" key="1">
    <citation type="journal article" date="2014" name="Int. J. Syst. Evol. Microbiol.">
        <title>Complete genome of a new Firmicutes species belonging to the dominant human colonic microbiota ('Ruminococcus bicirculans') reveals two chromosomes and a selective capacity to utilize plant glucans.</title>
        <authorList>
            <consortium name="NISC Comparative Sequencing Program"/>
            <person name="Wegmann U."/>
            <person name="Louis P."/>
            <person name="Goesmann A."/>
            <person name="Henrissat B."/>
            <person name="Duncan S.H."/>
            <person name="Flint H.J."/>
        </authorList>
    </citation>
    <scope>NUCLEOTIDE SEQUENCE</scope>
    <source>
        <strain evidence="2">NBRC 107710</strain>
    </source>
</reference>
<dbReference type="InterPro" id="IPR036490">
    <property type="entry name" value="ThsB_TIR-like_sf"/>
</dbReference>
<sequence>MARKVFYSFHFKNDHWRASQVRQMGALEGNSELSDNDWEAVKRGGDAAIKRWIDDQMSGRSCAVVLVGSETASRPWIKYEIEKAWNDRRGVVGIRVHRLLNNQRQSATAGANPFAAFNVNGTPLSSIVPLHDPVGVDSQGVYGFIRNNIAAWVESAITTRSRYS</sequence>
<evidence type="ECO:0000313" key="3">
    <source>
        <dbReference type="EMBL" id="MBB3903596.1"/>
    </source>
</evidence>
<dbReference type="Gene3D" id="3.40.50.9200">
    <property type="entry name" value="Hypothetical protein MTH538"/>
    <property type="match status" value="1"/>
</dbReference>
<organism evidence="3 4">
    <name type="scientific">Methylobacterium brachythecii</name>
    <dbReference type="NCBI Taxonomy" id="1176177"/>
    <lineage>
        <taxon>Bacteria</taxon>
        <taxon>Pseudomonadati</taxon>
        <taxon>Pseudomonadota</taxon>
        <taxon>Alphaproteobacteria</taxon>
        <taxon>Hyphomicrobiales</taxon>
        <taxon>Methylobacteriaceae</taxon>
        <taxon>Methylobacterium</taxon>
    </lineage>
</organism>
<dbReference type="Proteomes" id="UP001156881">
    <property type="component" value="Unassembled WGS sequence"/>
</dbReference>
<gene>
    <name evidence="2" type="ORF">GCM10007884_20390</name>
    <name evidence="3" type="ORF">GGR33_003105</name>
</gene>
<reference evidence="3 4" key="3">
    <citation type="submission" date="2020-08" db="EMBL/GenBank/DDBJ databases">
        <title>Genomic Encyclopedia of Type Strains, Phase IV (KMG-IV): sequencing the most valuable type-strain genomes for metagenomic binning, comparative biology and taxonomic classification.</title>
        <authorList>
            <person name="Goeker M."/>
        </authorList>
    </citation>
    <scope>NUCLEOTIDE SEQUENCE [LARGE SCALE GENOMIC DNA]</scope>
    <source>
        <strain evidence="3 4">DSM 24105</strain>
    </source>
</reference>